<dbReference type="InterPro" id="IPR000843">
    <property type="entry name" value="HTH_LacI"/>
</dbReference>
<dbReference type="GO" id="GO:0000976">
    <property type="term" value="F:transcription cis-regulatory region binding"/>
    <property type="evidence" value="ECO:0007669"/>
    <property type="project" value="TreeGrafter"/>
</dbReference>
<dbReference type="Pfam" id="PF00356">
    <property type="entry name" value="LacI"/>
    <property type="match status" value="1"/>
</dbReference>
<sequence>MKTTIQDVADKAEVSTSTVSRVFNNKRNITEQTRKKVLKAAEELNYTPRKYNKKNDKTVKGNIGIIFSNKLLSSLIIDPFYGQVIKGIEESFRDYNYQLFFKTISGEYSNDKEIIDELIKDNNLAGLMFVGYNIDKKIILNLKNTGIPVILVDNDLWDENVDCVINDNLSGARKIVNHLIDKGHRKIAFLGGPLSHTSLNNRFEGYKRALTENNININNKLITICHPSFDIQDGYNEIIKLFNNNIKKPTAIFAANDMLAIGALRALRKLNLKIPDDAAVAGFDDIEMSQHTLPPLSTVTIFKKEMGALAGKRLHELIKGRNEKAIKLVVSVETTIRKST</sequence>
<accession>A0A4R7YT69</accession>
<proteinExistence type="predicted"/>
<dbReference type="GO" id="GO:0003700">
    <property type="term" value="F:DNA-binding transcription factor activity"/>
    <property type="evidence" value="ECO:0007669"/>
    <property type="project" value="TreeGrafter"/>
</dbReference>
<dbReference type="OrthoDB" id="43195at2"/>
<dbReference type="PROSITE" id="PS50943">
    <property type="entry name" value="HTH_CROC1"/>
    <property type="match status" value="1"/>
</dbReference>
<evidence type="ECO:0000259" key="5">
    <source>
        <dbReference type="PROSITE" id="PS50943"/>
    </source>
</evidence>
<feature type="domain" description="HTH lacI-type" evidence="4">
    <location>
        <begin position="3"/>
        <end position="48"/>
    </location>
</feature>
<dbReference type="EMBL" id="SODA01000025">
    <property type="protein sequence ID" value="TDW00794.1"/>
    <property type="molecule type" value="Genomic_DNA"/>
</dbReference>
<evidence type="ECO:0000313" key="7">
    <source>
        <dbReference type="Proteomes" id="UP000294697"/>
    </source>
</evidence>
<keyword evidence="2" id="KW-0238">DNA-binding</keyword>
<dbReference type="AlphaFoldDB" id="A0A4R7YT69"/>
<dbReference type="PANTHER" id="PTHR30146">
    <property type="entry name" value="LACI-RELATED TRANSCRIPTIONAL REPRESSOR"/>
    <property type="match status" value="1"/>
</dbReference>
<dbReference type="PROSITE" id="PS50932">
    <property type="entry name" value="HTH_LACI_2"/>
    <property type="match status" value="1"/>
</dbReference>
<organism evidence="6 7">
    <name type="scientific">Halanaerobium saccharolyticum</name>
    <dbReference type="NCBI Taxonomy" id="43595"/>
    <lineage>
        <taxon>Bacteria</taxon>
        <taxon>Bacillati</taxon>
        <taxon>Bacillota</taxon>
        <taxon>Clostridia</taxon>
        <taxon>Halanaerobiales</taxon>
        <taxon>Halanaerobiaceae</taxon>
        <taxon>Halanaerobium</taxon>
    </lineage>
</organism>
<dbReference type="RefSeq" id="WP_111573062.1">
    <property type="nucleotide sequence ID" value="NZ_QLME01000024.1"/>
</dbReference>
<dbReference type="SMART" id="SM00354">
    <property type="entry name" value="HTH_LACI"/>
    <property type="match status" value="1"/>
</dbReference>
<dbReference type="InterPro" id="IPR028082">
    <property type="entry name" value="Peripla_BP_I"/>
</dbReference>
<evidence type="ECO:0000256" key="3">
    <source>
        <dbReference type="ARBA" id="ARBA00023163"/>
    </source>
</evidence>
<dbReference type="InterPro" id="IPR001387">
    <property type="entry name" value="Cro/C1-type_HTH"/>
</dbReference>
<evidence type="ECO:0000256" key="2">
    <source>
        <dbReference type="ARBA" id="ARBA00023125"/>
    </source>
</evidence>
<dbReference type="SUPFAM" id="SSF47413">
    <property type="entry name" value="lambda repressor-like DNA-binding domains"/>
    <property type="match status" value="1"/>
</dbReference>
<protein>
    <submittedName>
        <fullName evidence="6">LacI family transcriptional regulator</fullName>
    </submittedName>
</protein>
<dbReference type="Gene3D" id="3.40.50.2300">
    <property type="match status" value="2"/>
</dbReference>
<evidence type="ECO:0000313" key="6">
    <source>
        <dbReference type="EMBL" id="TDW00794.1"/>
    </source>
</evidence>
<feature type="domain" description="HTH cro/C1-type" evidence="5">
    <location>
        <begin position="4"/>
        <end position="40"/>
    </location>
</feature>
<dbReference type="InterPro" id="IPR046335">
    <property type="entry name" value="LacI/GalR-like_sensor"/>
</dbReference>
<reference evidence="6 7" key="1">
    <citation type="submission" date="2019-03" db="EMBL/GenBank/DDBJ databases">
        <title>Subsurface microbial communities from deep shales in Ohio and West Virginia, USA.</title>
        <authorList>
            <person name="Wrighton K."/>
        </authorList>
    </citation>
    <scope>NUCLEOTIDE SEQUENCE [LARGE SCALE GENOMIC DNA]</scope>
    <source>
        <strain evidence="6 7">MSL9.2</strain>
    </source>
</reference>
<dbReference type="CDD" id="cd06267">
    <property type="entry name" value="PBP1_LacI_sugar_binding-like"/>
    <property type="match status" value="1"/>
</dbReference>
<name>A0A4R7YT69_9FIRM</name>
<dbReference type="Pfam" id="PF13377">
    <property type="entry name" value="Peripla_BP_3"/>
    <property type="match status" value="1"/>
</dbReference>
<keyword evidence="1" id="KW-0805">Transcription regulation</keyword>
<gene>
    <name evidence="6" type="ORF">C8C77_12534</name>
</gene>
<dbReference type="PANTHER" id="PTHR30146:SF109">
    <property type="entry name" value="HTH-TYPE TRANSCRIPTIONAL REGULATOR GALS"/>
    <property type="match status" value="1"/>
</dbReference>
<dbReference type="Proteomes" id="UP000294697">
    <property type="component" value="Unassembled WGS sequence"/>
</dbReference>
<dbReference type="SUPFAM" id="SSF53822">
    <property type="entry name" value="Periplasmic binding protein-like I"/>
    <property type="match status" value="1"/>
</dbReference>
<dbReference type="InterPro" id="IPR010982">
    <property type="entry name" value="Lambda_DNA-bd_dom_sf"/>
</dbReference>
<evidence type="ECO:0000259" key="4">
    <source>
        <dbReference type="PROSITE" id="PS50932"/>
    </source>
</evidence>
<dbReference type="Gene3D" id="1.10.260.40">
    <property type="entry name" value="lambda repressor-like DNA-binding domains"/>
    <property type="match status" value="1"/>
</dbReference>
<keyword evidence="3" id="KW-0804">Transcription</keyword>
<dbReference type="CDD" id="cd01392">
    <property type="entry name" value="HTH_LacI"/>
    <property type="match status" value="1"/>
</dbReference>
<evidence type="ECO:0000256" key="1">
    <source>
        <dbReference type="ARBA" id="ARBA00023015"/>
    </source>
</evidence>
<comment type="caution">
    <text evidence="6">The sequence shown here is derived from an EMBL/GenBank/DDBJ whole genome shotgun (WGS) entry which is preliminary data.</text>
</comment>